<name>A0A951MBR4_9BACT</name>
<proteinExistence type="predicted"/>
<protein>
    <submittedName>
        <fullName evidence="1">Metallophosphoesterase</fullName>
    </submittedName>
</protein>
<accession>A0A951MBR4</accession>
<evidence type="ECO:0000313" key="2">
    <source>
        <dbReference type="Proteomes" id="UP000727490"/>
    </source>
</evidence>
<dbReference type="RefSeq" id="WP_219287709.1">
    <property type="nucleotide sequence ID" value="NZ_RPHB01000003.1"/>
</dbReference>
<evidence type="ECO:0000313" key="1">
    <source>
        <dbReference type="EMBL" id="MBW3467439.1"/>
    </source>
</evidence>
<reference evidence="1 2" key="1">
    <citation type="journal article" date="2020" name="Syst. Appl. Microbiol.">
        <title>Arthrospiribacter ruber gen. nov., sp. nov., a novel bacterium isolated from Arthrospira cultures.</title>
        <authorList>
            <person name="Waleron M."/>
            <person name="Misztak A."/>
            <person name="Waleron M.M."/>
            <person name="Furmaniak M."/>
            <person name="Mrozik A."/>
            <person name="Waleron K."/>
        </authorList>
    </citation>
    <scope>NUCLEOTIDE SEQUENCE [LARGE SCALE GENOMIC DNA]</scope>
    <source>
        <strain evidence="1 2">DPMB0001</strain>
    </source>
</reference>
<dbReference type="AlphaFoldDB" id="A0A951MBR4"/>
<dbReference type="Proteomes" id="UP000727490">
    <property type="component" value="Unassembled WGS sequence"/>
</dbReference>
<gene>
    <name evidence="1" type="ORF">EGN73_06380</name>
</gene>
<keyword evidence="2" id="KW-1185">Reference proteome</keyword>
<organism evidence="1 2">
    <name type="scientific">Arthrospiribacter ruber</name>
    <dbReference type="NCBI Taxonomy" id="2487934"/>
    <lineage>
        <taxon>Bacteria</taxon>
        <taxon>Pseudomonadati</taxon>
        <taxon>Bacteroidota</taxon>
        <taxon>Cytophagia</taxon>
        <taxon>Cytophagales</taxon>
        <taxon>Cyclobacteriaceae</taxon>
        <taxon>Arthrospiribacter</taxon>
    </lineage>
</organism>
<comment type="caution">
    <text evidence="1">The sequence shown here is derived from an EMBL/GenBank/DDBJ whole genome shotgun (WGS) entry which is preliminary data.</text>
</comment>
<sequence>MRNFLKLLKRPIVFLLRRPVLWFAKKVASSPDREKVFERLSEVYEDIISNPKSKYGNLYTKDFRDNNFIIFSDLHKGNKGRRDEFRHAEGNYLAALEYYNTHQANYINLGDSEEFWKFNIFQIMQHNKKNFEAEKKFVSRKAFYKVYGNHDLFWKIDPFANMFLWQLYGETIRIYGGIVIRVHYDEGRHIDVFCTHGHQGDRRSDGNKFSVWFVSYIWGPLQGFLGININTPAVVQSEKTLHNRLMYEWSQQQENVVLITGHTHQPIFHSYSHIQYLKASLEEAKEAGDKEKEKALLEQIERHPSQCEDEKAALPKYKPTYFNAGCCCYDDGSITGIEIKDGIFRLVRWHYTEKGKSEREILEELPLEELQKMFFYA</sequence>
<dbReference type="EMBL" id="RPHB01000003">
    <property type="protein sequence ID" value="MBW3467439.1"/>
    <property type="molecule type" value="Genomic_DNA"/>
</dbReference>